<evidence type="ECO:0000256" key="4">
    <source>
        <dbReference type="ARBA" id="ARBA00022679"/>
    </source>
</evidence>
<keyword evidence="4" id="KW-0808">Transferase</keyword>
<keyword evidence="6" id="KW-0804">Transcription</keyword>
<dbReference type="InterPro" id="IPR002092">
    <property type="entry name" value="DNA-dir_Rpol_phage-type"/>
</dbReference>
<keyword evidence="3" id="KW-0240">DNA-directed RNA polymerase</keyword>
<feature type="domain" description="DNA-directed RNA polymerase C-terminal" evidence="8">
    <location>
        <begin position="388"/>
        <end position="754"/>
    </location>
</feature>
<dbReference type="GO" id="GO:0000428">
    <property type="term" value="C:DNA-directed RNA polymerase complex"/>
    <property type="evidence" value="ECO:0007669"/>
    <property type="project" value="UniProtKB-KW"/>
</dbReference>
<protein>
    <recommendedName>
        <fullName evidence="2">DNA-directed RNA polymerase</fullName>
        <ecNumber evidence="2">2.7.7.6</ecNumber>
    </recommendedName>
</protein>
<evidence type="ECO:0000256" key="1">
    <source>
        <dbReference type="ARBA" id="ARBA00009493"/>
    </source>
</evidence>
<evidence type="ECO:0000313" key="11">
    <source>
        <dbReference type="Proteomes" id="UP000014729"/>
    </source>
</evidence>
<dbReference type="PANTHER" id="PTHR10102">
    <property type="entry name" value="DNA-DIRECTED RNA POLYMERASE, MITOCHONDRIAL"/>
    <property type="match status" value="1"/>
</dbReference>
<keyword evidence="12" id="KW-1185">Reference proteome</keyword>
<dbReference type="OrthoDB" id="309at10239"/>
<proteinExistence type="inferred from homology"/>
<comment type="similarity">
    <text evidence="1">Belongs to the phage and mitochondrial RNA polymerase family.</text>
</comment>
<dbReference type="Pfam" id="PF00940">
    <property type="entry name" value="RNA_pol"/>
    <property type="match status" value="1"/>
</dbReference>
<dbReference type="EMBL" id="KC821604">
    <property type="protein sequence ID" value="AGO47220.1"/>
    <property type="molecule type" value="Genomic_DNA"/>
</dbReference>
<organism evidence="9 12">
    <name type="scientific">Cellulophaga phage phiST</name>
    <dbReference type="NCBI Taxonomy" id="756282"/>
    <lineage>
        <taxon>Viruses</taxon>
        <taxon>Duplodnaviria</taxon>
        <taxon>Heunggongvirae</taxon>
        <taxon>Uroviricota</taxon>
        <taxon>Caudoviricetes</taxon>
        <taxon>Cbastvirus</taxon>
        <taxon>Cbastvirus ST</taxon>
    </lineage>
</organism>
<reference evidence="9 12" key="1">
    <citation type="submission" date="2010-11" db="EMBL/GenBank/DDBJ databases">
        <title>The Genome Sequence of Cellulophaga phage phiST.</title>
        <authorList>
            <consortium name="The Broad Institute Genome Sequencing Platform"/>
            <person name="Henn M.R."/>
            <person name="Reimann L."/>
            <person name="Holmfelt K."/>
            <person name="Levin J."/>
            <person name="Malboeuf C."/>
            <person name="Casali M."/>
            <person name="Russ C."/>
            <person name="Lennon N."/>
            <person name="Chapman S.B."/>
            <person name="Erlich R."/>
            <person name="Young S.K."/>
            <person name="Yandava C."/>
            <person name="Zeng Q."/>
            <person name="Alvarado L."/>
            <person name="Anderson S."/>
            <person name="Berlin A."/>
            <person name="Chen Z."/>
            <person name="Freedman E."/>
            <person name="Gellesch M."/>
            <person name="Goldberg J."/>
            <person name="Green L."/>
            <person name="Griggs A."/>
            <person name="Gujja S."/>
            <person name="Heilman E.R."/>
            <person name="Heiman D."/>
            <person name="Hollinger A."/>
            <person name="Howarth C."/>
            <person name="Larson L."/>
            <person name="Mehta T."/>
            <person name="Pearson M."/>
            <person name="Roberts A."/>
            <person name="Ryan E."/>
            <person name="Saif S."/>
            <person name="Shea T."/>
            <person name="Shenoy N."/>
            <person name="Sisk P."/>
            <person name="Stolte C."/>
            <person name="Sykes S."/>
            <person name="White J."/>
            <person name="Haas B."/>
            <person name="Nusbaum C."/>
            <person name="Birren B."/>
        </authorList>
    </citation>
    <scope>NUCLEOTIDE SEQUENCE [LARGE SCALE GENOMIC DNA]</scope>
    <source>
        <strain evidence="12">phiST</strain>
        <strain evidence="9">PhiST</strain>
    </source>
</reference>
<accession>M4SK69</accession>
<dbReference type="Gene3D" id="3.30.70.370">
    <property type="match status" value="1"/>
</dbReference>
<evidence type="ECO:0000313" key="9">
    <source>
        <dbReference type="EMBL" id="AGH56727.1"/>
    </source>
</evidence>
<reference evidence="10 11" key="2">
    <citation type="journal article" date="2013" name="Proc. Natl. Acad. Sci. U.S.A.">
        <title>Twelve previously unknown phage genera are ubiquitous in global oceans.</title>
        <authorList>
            <person name="Holmfeldt K."/>
            <person name="Solonenko N."/>
            <person name="Shah M."/>
            <person name="Corrier K."/>
            <person name="Riemann L."/>
            <person name="Verberkmoes N.C."/>
            <person name="Sullivan M.B."/>
        </authorList>
    </citation>
    <scope>NUCLEOTIDE SEQUENCE [LARGE SCALE GENOMIC DNA]</scope>
    <source>
        <strain evidence="10">PhiST</strain>
    </source>
</reference>
<evidence type="ECO:0000256" key="6">
    <source>
        <dbReference type="ARBA" id="ARBA00023163"/>
    </source>
</evidence>
<dbReference type="RefSeq" id="YP_007673410.1">
    <property type="nucleotide sequence ID" value="NC_020842.1"/>
</dbReference>
<dbReference type="PANTHER" id="PTHR10102:SF0">
    <property type="entry name" value="DNA-DIRECTED RNA POLYMERASE, MITOCHONDRIAL"/>
    <property type="match status" value="1"/>
</dbReference>
<dbReference type="Gene3D" id="1.10.150.20">
    <property type="entry name" value="5' to 3' exonuclease, C-terminal subdomain"/>
    <property type="match status" value="1"/>
</dbReference>
<keyword evidence="5" id="KW-0548">Nucleotidyltransferase</keyword>
<dbReference type="EC" id="2.7.7.6" evidence="2"/>
<evidence type="ECO:0000313" key="12">
    <source>
        <dbReference type="Proteomes" id="UP000203074"/>
    </source>
</evidence>
<evidence type="ECO:0000313" key="10">
    <source>
        <dbReference type="EMBL" id="AGO47220.1"/>
    </source>
</evidence>
<evidence type="ECO:0000256" key="2">
    <source>
        <dbReference type="ARBA" id="ARBA00012418"/>
    </source>
</evidence>
<dbReference type="GO" id="GO:0003677">
    <property type="term" value="F:DNA binding"/>
    <property type="evidence" value="ECO:0007669"/>
    <property type="project" value="InterPro"/>
</dbReference>
<reference evidence="11" key="3">
    <citation type="submission" date="2013-03" db="EMBL/GenBank/DDBJ databases">
        <title>The Cellulophaga phages: a novel, diverse, and globally ubiquitous model system.</title>
        <authorList>
            <person name="Holmfeldt K."/>
            <person name="Solonenko N."/>
            <person name="Shah M."/>
            <person name="Corrier K."/>
            <person name="Riemann L."/>
            <person name="VerBerkmoes N.C."/>
            <person name="Sullivan M.B."/>
        </authorList>
    </citation>
    <scope>NUCLEOTIDE SEQUENCE [LARGE SCALE GENOMIC DNA]</scope>
</reference>
<evidence type="ECO:0000256" key="7">
    <source>
        <dbReference type="ARBA" id="ARBA00048552"/>
    </source>
</evidence>
<dbReference type="Proteomes" id="UP000203074">
    <property type="component" value="Segment"/>
</dbReference>
<dbReference type="SUPFAM" id="SSF56672">
    <property type="entry name" value="DNA/RNA polymerases"/>
    <property type="match status" value="1"/>
</dbReference>
<dbReference type="Proteomes" id="UP000014729">
    <property type="component" value="Segment"/>
</dbReference>
<dbReference type="KEGG" id="vg:15009926"/>
<dbReference type="InterPro" id="IPR043502">
    <property type="entry name" value="DNA/RNA_pol_sf"/>
</dbReference>
<name>M4SK69_9CAUD</name>
<evidence type="ECO:0000256" key="3">
    <source>
        <dbReference type="ARBA" id="ARBA00022478"/>
    </source>
</evidence>
<dbReference type="GO" id="GO:0003899">
    <property type="term" value="F:DNA-directed RNA polymerase activity"/>
    <property type="evidence" value="ECO:0007669"/>
    <property type="project" value="UniProtKB-EC"/>
</dbReference>
<gene>
    <name evidence="9" type="ORF">CGPG_00028</name>
    <name evidence="10" type="ORF">PhiST_gp081</name>
</gene>
<dbReference type="EMBL" id="HQ634192">
    <property type="protein sequence ID" value="AGH56727.1"/>
    <property type="molecule type" value="Genomic_DNA"/>
</dbReference>
<dbReference type="GeneID" id="15009926"/>
<dbReference type="InterPro" id="IPR046950">
    <property type="entry name" value="DNA-dir_Rpol_C_phage-type"/>
</dbReference>
<dbReference type="GO" id="GO:0006351">
    <property type="term" value="P:DNA-templated transcription"/>
    <property type="evidence" value="ECO:0007669"/>
    <property type="project" value="InterPro"/>
</dbReference>
<comment type="catalytic activity">
    <reaction evidence="7">
        <text>RNA(n) + a ribonucleoside 5'-triphosphate = RNA(n+1) + diphosphate</text>
        <dbReference type="Rhea" id="RHEA:21248"/>
        <dbReference type="Rhea" id="RHEA-COMP:14527"/>
        <dbReference type="Rhea" id="RHEA-COMP:17342"/>
        <dbReference type="ChEBI" id="CHEBI:33019"/>
        <dbReference type="ChEBI" id="CHEBI:61557"/>
        <dbReference type="ChEBI" id="CHEBI:140395"/>
        <dbReference type="EC" id="2.7.7.6"/>
    </reaction>
</comment>
<evidence type="ECO:0000259" key="8">
    <source>
        <dbReference type="Pfam" id="PF00940"/>
    </source>
</evidence>
<evidence type="ECO:0000256" key="5">
    <source>
        <dbReference type="ARBA" id="ARBA00022695"/>
    </source>
</evidence>
<sequence length="789" mass="90546">MNDNEKMMKSRGEKKVWKNVLTKNGDFKNISSTQLGQQMLLDDALEILPKIRLWIEEGSAKVYRGALQKYFKDDDILLEKILQSFLLMSGAIYESVSNKNKKVIHSRHKKISTLQSKVMPELSFDLVWRFLEICIDLSQYFSVEKDLSCKDGDFKTILKYSCNMSESIIEKLAIDAAKAFYPLPMRDRPIDWKYYPPVEIEGQPLPEFIEGGYSDFQFEMVRAHMQYVDYSKFSQAIYDSINYIQSTAWIVNKDLLQAVKADLRAPLKSQYIKNEYPSSDLCKWDIKIKEANCGLTKREIAEVILEREDFQNKAALYNADVSDYESELGKYRAIRLAIQIAEEYQDDEQIYFPHSFDFRGRIYPLPIGLSPQGSDAVKSLLLYKNTQKLTERGEKWNWAYLASLYGDDKLDFEDRVERGKQLLEADYHEADEPYQFLSHQIEIKKWVKDSNYIPNTRIHLDACNSGSQFTSAITGDKKGCLATNVIPTFNKDGGQDRQDAYLLVAERSLKLTEQMISKEKDVETKSQLRFLKGLLVENGRKICKVPVMVSNYGGTAGGRADILWSMFRELGVDRKWITKKNASLFGKIIGDSIHGVLSGGKAFETYIHAMNNIIAKANKPIQWTTSDGFHVVHVKNKELKAKQVSCTLPNSRKQTTIIKKIYSNKVSSVKMKSAISPNFIHSLDAELLRRVALKMRDAGVVDSDWIHDSFGSHPNDVDLMLMITKKEFAKLVRRAPLKLLDQQLRKQIPTILKNREKKAVELVKFPSLRGFSIANGDIDIVMESDWFFS</sequence>